<dbReference type="FunFam" id="3.90.1150.10:FF:000033">
    <property type="entry name" value="Cystathionine gamma-synthase"/>
    <property type="match status" value="1"/>
</dbReference>
<evidence type="ECO:0000256" key="9">
    <source>
        <dbReference type="RuleBase" id="RU362118"/>
    </source>
</evidence>
<reference evidence="11" key="1">
    <citation type="submission" date="2019-04" db="EMBL/GenBank/DDBJ databases">
        <title>Draft genome sequence of Pseudonocardiaceae bacterium SL3-2-4.</title>
        <authorList>
            <person name="Ningsih F."/>
            <person name="Yokota A."/>
            <person name="Sakai Y."/>
            <person name="Nanatani K."/>
            <person name="Yabe S."/>
            <person name="Oetari A."/>
            <person name="Sjamsuridzal W."/>
        </authorList>
    </citation>
    <scope>NUCLEOTIDE SEQUENCE [LARGE SCALE GENOMIC DNA]</scope>
    <source>
        <strain evidence="11">SL3-2-4</strain>
    </source>
</reference>
<dbReference type="Pfam" id="PF01053">
    <property type="entry name" value="Cys_Met_Meta_PP"/>
    <property type="match status" value="1"/>
</dbReference>
<protein>
    <recommendedName>
        <fullName evidence="4">homocysteine desulfhydrase</fullName>
        <ecNumber evidence="4">4.4.1.2</ecNumber>
    </recommendedName>
    <alternativeName>
        <fullName evidence="5">Homocysteine desulfhydrase</fullName>
    </alternativeName>
</protein>
<dbReference type="GO" id="GO:0009086">
    <property type="term" value="P:methionine biosynthetic process"/>
    <property type="evidence" value="ECO:0007669"/>
    <property type="project" value="UniProtKB-ARBA"/>
</dbReference>
<evidence type="ECO:0000313" key="10">
    <source>
        <dbReference type="EMBL" id="GDY30487.1"/>
    </source>
</evidence>
<dbReference type="InterPro" id="IPR015421">
    <property type="entry name" value="PyrdxlP-dep_Trfase_major"/>
</dbReference>
<evidence type="ECO:0000256" key="8">
    <source>
        <dbReference type="PIRSR" id="PIRSR001434-2"/>
    </source>
</evidence>
<dbReference type="EC" id="4.4.1.2" evidence="4"/>
<dbReference type="GO" id="GO:0019346">
    <property type="term" value="P:transsulfuration"/>
    <property type="evidence" value="ECO:0007669"/>
    <property type="project" value="InterPro"/>
</dbReference>
<dbReference type="InterPro" id="IPR015424">
    <property type="entry name" value="PyrdxlP-dep_Trfase"/>
</dbReference>
<dbReference type="InterPro" id="IPR015422">
    <property type="entry name" value="PyrdxlP-dep_Trfase_small"/>
</dbReference>
<sequence length="389" mass="42001">MSYGDDAHFETLAVHAGERRPGPEGSVVFPLYQGTVYEVERDTGYHGIKYIRLNSTPSQRYLHDKLAALEGAEAAVATASGMAAITTALHTVLRAGDHLLVSDCLYGGTHDFLTEHAEQFGWEHTFIDPRRPDTWEAARRPNTRAVLVETISNPLMRVPRLREVADFARRNGLVSLIDNTFATPVNARPLALGFDLVLHSATKYLNGHSDVVAGAVLGRAELVERVRTTLNHFGGSLDPHAGFLLARGLKTLALRVRAHNENALALARFLADHPAVAEVNYPGLPGHPDHAHAAELLSGFGGMLSLRLAGGLDVAERMIEALRLPYPAPSLGGVETLITRPAATSHAGMSRGDRERIGITDDLVRVSVGVEHADDLVADFDQALAKATL</sequence>
<proteinExistence type="inferred from homology"/>
<keyword evidence="11" id="KW-1185">Reference proteome</keyword>
<dbReference type="GO" id="GO:0018826">
    <property type="term" value="F:methionine gamma-lyase activity"/>
    <property type="evidence" value="ECO:0007669"/>
    <property type="project" value="UniProtKB-EC"/>
</dbReference>
<feature type="modified residue" description="N6-(pyridoxal phosphate)lysine" evidence="8">
    <location>
        <position position="203"/>
    </location>
</feature>
<evidence type="ECO:0000256" key="3">
    <source>
        <dbReference type="ARBA" id="ARBA00022898"/>
    </source>
</evidence>
<dbReference type="OrthoDB" id="9805790at2"/>
<comment type="similarity">
    <text evidence="2 9">Belongs to the trans-sulfuration enzymes family.</text>
</comment>
<dbReference type="FunFam" id="3.40.640.10:FF:000046">
    <property type="entry name" value="Cystathionine gamma-lyase"/>
    <property type="match status" value="1"/>
</dbReference>
<dbReference type="Gene3D" id="3.40.640.10">
    <property type="entry name" value="Type I PLP-dependent aspartate aminotransferase-like (Major domain)"/>
    <property type="match status" value="1"/>
</dbReference>
<keyword evidence="10" id="KW-0456">Lyase</keyword>
<dbReference type="Gene3D" id="3.90.1150.10">
    <property type="entry name" value="Aspartate Aminotransferase, domain 1"/>
    <property type="match status" value="1"/>
</dbReference>
<evidence type="ECO:0000256" key="4">
    <source>
        <dbReference type="ARBA" id="ARBA00047175"/>
    </source>
</evidence>
<dbReference type="GO" id="GO:0047982">
    <property type="term" value="F:homocysteine desulfhydrase activity"/>
    <property type="evidence" value="ECO:0007669"/>
    <property type="project" value="UniProtKB-EC"/>
</dbReference>
<name>A0A4D4J958_9PSEU</name>
<dbReference type="GO" id="GO:0005737">
    <property type="term" value="C:cytoplasm"/>
    <property type="evidence" value="ECO:0007669"/>
    <property type="project" value="TreeGrafter"/>
</dbReference>
<dbReference type="EMBL" id="BJFL01000008">
    <property type="protein sequence ID" value="GDY30487.1"/>
    <property type="molecule type" value="Genomic_DNA"/>
</dbReference>
<accession>A0A4D4J958</accession>
<dbReference type="InterPro" id="IPR054542">
    <property type="entry name" value="Cys_met_metab_PP"/>
</dbReference>
<evidence type="ECO:0000313" key="11">
    <source>
        <dbReference type="Proteomes" id="UP000298860"/>
    </source>
</evidence>
<evidence type="ECO:0000256" key="1">
    <source>
        <dbReference type="ARBA" id="ARBA00001933"/>
    </source>
</evidence>
<comment type="catalytic activity">
    <reaction evidence="7">
        <text>L-methionine + H2O = methanethiol + 2-oxobutanoate + NH4(+)</text>
        <dbReference type="Rhea" id="RHEA:23800"/>
        <dbReference type="ChEBI" id="CHEBI:15377"/>
        <dbReference type="ChEBI" id="CHEBI:16007"/>
        <dbReference type="ChEBI" id="CHEBI:16763"/>
        <dbReference type="ChEBI" id="CHEBI:28938"/>
        <dbReference type="ChEBI" id="CHEBI:57844"/>
        <dbReference type="EC" id="4.4.1.11"/>
    </reaction>
    <physiologicalReaction direction="left-to-right" evidence="7">
        <dbReference type="Rhea" id="RHEA:23801"/>
    </physiologicalReaction>
</comment>
<keyword evidence="3 8" id="KW-0663">Pyridoxal phosphate</keyword>
<dbReference type="AlphaFoldDB" id="A0A4D4J958"/>
<gene>
    <name evidence="10" type="ORF">GTS_21200</name>
</gene>
<comment type="catalytic activity">
    <reaction evidence="6">
        <text>L-homocysteine + H2O = 2-oxobutanoate + hydrogen sulfide + NH4(+) + H(+)</text>
        <dbReference type="Rhea" id="RHEA:14501"/>
        <dbReference type="ChEBI" id="CHEBI:15377"/>
        <dbReference type="ChEBI" id="CHEBI:15378"/>
        <dbReference type="ChEBI" id="CHEBI:16763"/>
        <dbReference type="ChEBI" id="CHEBI:28938"/>
        <dbReference type="ChEBI" id="CHEBI:29919"/>
        <dbReference type="ChEBI" id="CHEBI:58199"/>
        <dbReference type="EC" id="4.4.1.2"/>
    </reaction>
    <physiologicalReaction direction="left-to-right" evidence="6">
        <dbReference type="Rhea" id="RHEA:14502"/>
    </physiologicalReaction>
</comment>
<dbReference type="RefSeq" id="WP_137813619.1">
    <property type="nucleotide sequence ID" value="NZ_BJFL01000008.1"/>
</dbReference>
<evidence type="ECO:0000256" key="6">
    <source>
        <dbReference type="ARBA" id="ARBA00048780"/>
    </source>
</evidence>
<dbReference type="PANTHER" id="PTHR11808">
    <property type="entry name" value="TRANS-SULFURATION ENZYME FAMILY MEMBER"/>
    <property type="match status" value="1"/>
</dbReference>
<comment type="cofactor">
    <cofactor evidence="1 9">
        <name>pyridoxal 5'-phosphate</name>
        <dbReference type="ChEBI" id="CHEBI:597326"/>
    </cofactor>
</comment>
<evidence type="ECO:0000256" key="5">
    <source>
        <dbReference type="ARBA" id="ARBA00047199"/>
    </source>
</evidence>
<dbReference type="PROSITE" id="PS00868">
    <property type="entry name" value="CYS_MET_METAB_PP"/>
    <property type="match status" value="1"/>
</dbReference>
<evidence type="ECO:0000256" key="2">
    <source>
        <dbReference type="ARBA" id="ARBA00009077"/>
    </source>
</evidence>
<dbReference type="SUPFAM" id="SSF53383">
    <property type="entry name" value="PLP-dependent transferases"/>
    <property type="match status" value="1"/>
</dbReference>
<dbReference type="InterPro" id="IPR000277">
    <property type="entry name" value="Cys/Met-Metab_PyrdxlP-dep_enz"/>
</dbReference>
<evidence type="ECO:0000256" key="7">
    <source>
        <dbReference type="ARBA" id="ARBA00052699"/>
    </source>
</evidence>
<dbReference type="CDD" id="cd00614">
    <property type="entry name" value="CGS_like"/>
    <property type="match status" value="1"/>
</dbReference>
<dbReference type="Proteomes" id="UP000298860">
    <property type="component" value="Unassembled WGS sequence"/>
</dbReference>
<comment type="caution">
    <text evidence="10">The sequence shown here is derived from an EMBL/GenBank/DDBJ whole genome shotgun (WGS) entry which is preliminary data.</text>
</comment>
<dbReference type="GO" id="GO:0030170">
    <property type="term" value="F:pyridoxal phosphate binding"/>
    <property type="evidence" value="ECO:0007669"/>
    <property type="project" value="InterPro"/>
</dbReference>
<dbReference type="PIRSF" id="PIRSF001434">
    <property type="entry name" value="CGS"/>
    <property type="match status" value="1"/>
</dbReference>
<organism evidence="10 11">
    <name type="scientific">Gandjariella thermophila</name>
    <dbReference type="NCBI Taxonomy" id="1931992"/>
    <lineage>
        <taxon>Bacteria</taxon>
        <taxon>Bacillati</taxon>
        <taxon>Actinomycetota</taxon>
        <taxon>Actinomycetes</taxon>
        <taxon>Pseudonocardiales</taxon>
        <taxon>Pseudonocardiaceae</taxon>
        <taxon>Gandjariella</taxon>
    </lineage>
</organism>